<dbReference type="EMBL" id="KE125435">
    <property type="protein sequence ID" value="EPB68450.1"/>
    <property type="molecule type" value="Genomic_DNA"/>
</dbReference>
<gene>
    <name evidence="1" type="ORF">ANCCEY_12457</name>
</gene>
<keyword evidence="2" id="KW-1185">Reference proteome</keyword>
<protein>
    <submittedName>
        <fullName evidence="1">Uncharacterized protein</fullName>
    </submittedName>
</protein>
<sequence>MDQHTREGPATWECVLLHQGNGLPGMSGQIAVAFVVVAFVLEAGVASDPAAMALEVTSRSVMSTRVKPALENGLCGRPGVNAQQLVVLAGATGRPAAKRVEKVSGSECGNATVAANAEATNTKNNRASCAHATDYKWLLKRKKRLRRVLP</sequence>
<evidence type="ECO:0000313" key="1">
    <source>
        <dbReference type="EMBL" id="EPB68450.1"/>
    </source>
</evidence>
<name>A0A0D6L992_9BILA</name>
<dbReference type="Proteomes" id="UP000054495">
    <property type="component" value="Unassembled WGS sequence"/>
</dbReference>
<evidence type="ECO:0000313" key="2">
    <source>
        <dbReference type="Proteomes" id="UP000054495"/>
    </source>
</evidence>
<accession>A0A0D6L992</accession>
<proteinExistence type="predicted"/>
<reference evidence="1 2" key="1">
    <citation type="submission" date="2013-05" db="EMBL/GenBank/DDBJ databases">
        <title>Draft genome of the parasitic nematode Anyclostoma ceylanicum.</title>
        <authorList>
            <person name="Mitreva M."/>
        </authorList>
    </citation>
    <scope>NUCLEOTIDE SEQUENCE [LARGE SCALE GENOMIC DNA]</scope>
</reference>
<dbReference type="AlphaFoldDB" id="A0A0D6L992"/>
<organism evidence="1 2">
    <name type="scientific">Ancylostoma ceylanicum</name>
    <dbReference type="NCBI Taxonomy" id="53326"/>
    <lineage>
        <taxon>Eukaryota</taxon>
        <taxon>Metazoa</taxon>
        <taxon>Ecdysozoa</taxon>
        <taxon>Nematoda</taxon>
        <taxon>Chromadorea</taxon>
        <taxon>Rhabditida</taxon>
        <taxon>Rhabditina</taxon>
        <taxon>Rhabditomorpha</taxon>
        <taxon>Strongyloidea</taxon>
        <taxon>Ancylostomatidae</taxon>
        <taxon>Ancylostomatinae</taxon>
        <taxon>Ancylostoma</taxon>
    </lineage>
</organism>